<reference evidence="2" key="1">
    <citation type="journal article" date="2023" name="Science">
        <title>Elucidation of the pathway for biosynthesis of saponin adjuvants from the soapbark tree.</title>
        <authorList>
            <person name="Reed J."/>
            <person name="Orme A."/>
            <person name="El-Demerdash A."/>
            <person name="Owen C."/>
            <person name="Martin L.B.B."/>
            <person name="Misra R.C."/>
            <person name="Kikuchi S."/>
            <person name="Rejzek M."/>
            <person name="Martin A.C."/>
            <person name="Harkess A."/>
            <person name="Leebens-Mack J."/>
            <person name="Louveau T."/>
            <person name="Stephenson M.J."/>
            <person name="Osbourn A."/>
        </authorList>
    </citation>
    <scope>NUCLEOTIDE SEQUENCE</scope>
    <source>
        <strain evidence="2">S10</strain>
    </source>
</reference>
<evidence type="ECO:0000313" key="2">
    <source>
        <dbReference type="EMBL" id="KAJ7978821.1"/>
    </source>
</evidence>
<feature type="signal peptide" evidence="1">
    <location>
        <begin position="1"/>
        <end position="22"/>
    </location>
</feature>
<comment type="caution">
    <text evidence="2">The sequence shown here is derived from an EMBL/GenBank/DDBJ whole genome shotgun (WGS) entry which is preliminary data.</text>
</comment>
<dbReference type="EMBL" id="JARAOO010000002">
    <property type="protein sequence ID" value="KAJ7978821.1"/>
    <property type="molecule type" value="Genomic_DNA"/>
</dbReference>
<dbReference type="AlphaFoldDB" id="A0AAD7QC54"/>
<keyword evidence="3" id="KW-1185">Reference proteome</keyword>
<evidence type="ECO:0000256" key="1">
    <source>
        <dbReference type="SAM" id="SignalP"/>
    </source>
</evidence>
<organism evidence="2 3">
    <name type="scientific">Quillaja saponaria</name>
    <name type="common">Soap bark tree</name>
    <dbReference type="NCBI Taxonomy" id="32244"/>
    <lineage>
        <taxon>Eukaryota</taxon>
        <taxon>Viridiplantae</taxon>
        <taxon>Streptophyta</taxon>
        <taxon>Embryophyta</taxon>
        <taxon>Tracheophyta</taxon>
        <taxon>Spermatophyta</taxon>
        <taxon>Magnoliopsida</taxon>
        <taxon>eudicotyledons</taxon>
        <taxon>Gunneridae</taxon>
        <taxon>Pentapetalae</taxon>
        <taxon>rosids</taxon>
        <taxon>fabids</taxon>
        <taxon>Fabales</taxon>
        <taxon>Quillajaceae</taxon>
        <taxon>Quillaja</taxon>
    </lineage>
</organism>
<proteinExistence type="predicted"/>
<name>A0AAD7QC54_QUISA</name>
<gene>
    <name evidence="2" type="ORF">O6P43_002294</name>
</gene>
<dbReference type="Proteomes" id="UP001163823">
    <property type="component" value="Chromosome 2"/>
</dbReference>
<protein>
    <submittedName>
        <fullName evidence="2">Uncharacterized protein</fullName>
    </submittedName>
</protein>
<sequence length="130" mass="14321">MSPPFFLVHLALLGLNFSWPRAAILIRKSGGAALFLDPKVDCGQQQHGPLLVAKSLLTCPVFSPLVVELLRTFFYNSWERIREEQAATVGNKGSLLGHNFSAATYLVLDSLVPDPSMSLMTYVSARQNDE</sequence>
<keyword evidence="1" id="KW-0732">Signal</keyword>
<evidence type="ECO:0000313" key="3">
    <source>
        <dbReference type="Proteomes" id="UP001163823"/>
    </source>
</evidence>
<accession>A0AAD7QC54</accession>
<feature type="chain" id="PRO_5041948707" evidence="1">
    <location>
        <begin position="23"/>
        <end position="130"/>
    </location>
</feature>
<dbReference type="KEGG" id="qsa:O6P43_002294"/>